<evidence type="ECO:0000313" key="2">
    <source>
        <dbReference type="Proteomes" id="UP000054279"/>
    </source>
</evidence>
<reference evidence="1 2" key="1">
    <citation type="submission" date="2014-06" db="EMBL/GenBank/DDBJ databases">
        <title>Evolutionary Origins and Diversification of the Mycorrhizal Mutualists.</title>
        <authorList>
            <consortium name="DOE Joint Genome Institute"/>
            <consortium name="Mycorrhizal Genomics Consortium"/>
            <person name="Kohler A."/>
            <person name="Kuo A."/>
            <person name="Nagy L.G."/>
            <person name="Floudas D."/>
            <person name="Copeland A."/>
            <person name="Barry K.W."/>
            <person name="Cichocki N."/>
            <person name="Veneault-Fourrey C."/>
            <person name="LaButti K."/>
            <person name="Lindquist E.A."/>
            <person name="Lipzen A."/>
            <person name="Lundell T."/>
            <person name="Morin E."/>
            <person name="Murat C."/>
            <person name="Riley R."/>
            <person name="Ohm R."/>
            <person name="Sun H."/>
            <person name="Tunlid A."/>
            <person name="Henrissat B."/>
            <person name="Grigoriev I.V."/>
            <person name="Hibbett D.S."/>
            <person name="Martin F."/>
        </authorList>
    </citation>
    <scope>NUCLEOTIDE SEQUENCE [LARGE SCALE GENOMIC DNA]</scope>
    <source>
        <strain evidence="1 2">SS14</strain>
    </source>
</reference>
<keyword evidence="2" id="KW-1185">Reference proteome</keyword>
<dbReference type="OrthoDB" id="3328738at2759"/>
<accession>A0A0C9TPC0</accession>
<dbReference type="AlphaFoldDB" id="A0A0C9TPC0"/>
<evidence type="ECO:0008006" key="3">
    <source>
        <dbReference type="Google" id="ProtNLM"/>
    </source>
</evidence>
<dbReference type="Proteomes" id="UP000054279">
    <property type="component" value="Unassembled WGS sequence"/>
</dbReference>
<proteinExistence type="predicted"/>
<dbReference type="HOGENOM" id="CLU_2795608_0_0_1"/>
<dbReference type="EMBL" id="KN837592">
    <property type="protein sequence ID" value="KIJ23774.1"/>
    <property type="molecule type" value="Genomic_DNA"/>
</dbReference>
<evidence type="ECO:0000313" key="1">
    <source>
        <dbReference type="EMBL" id="KIJ23774.1"/>
    </source>
</evidence>
<gene>
    <name evidence="1" type="ORF">M422DRAFT_72502</name>
</gene>
<sequence>MSKLNVYIDGRILIMKRDPAPNLNGQWVTRHYTFPSERDAERWYNNCRENAIRSGVVQARKMVHGIKD</sequence>
<organism evidence="1 2">
    <name type="scientific">Sphaerobolus stellatus (strain SS14)</name>
    <dbReference type="NCBI Taxonomy" id="990650"/>
    <lineage>
        <taxon>Eukaryota</taxon>
        <taxon>Fungi</taxon>
        <taxon>Dikarya</taxon>
        <taxon>Basidiomycota</taxon>
        <taxon>Agaricomycotina</taxon>
        <taxon>Agaricomycetes</taxon>
        <taxon>Phallomycetidae</taxon>
        <taxon>Geastrales</taxon>
        <taxon>Sphaerobolaceae</taxon>
        <taxon>Sphaerobolus</taxon>
    </lineage>
</organism>
<protein>
    <recommendedName>
        <fullName evidence="3">PH domain-containing protein</fullName>
    </recommendedName>
</protein>
<name>A0A0C9TPC0_SPHS4</name>